<protein>
    <submittedName>
        <fullName evidence="2">Uncharacterized protein</fullName>
    </submittedName>
</protein>
<evidence type="ECO:0000313" key="2">
    <source>
        <dbReference type="EMBL" id="PNG22430.1"/>
    </source>
</evidence>
<accession>A0A2N8TTV9</accession>
<dbReference type="OrthoDB" id="4219459at2"/>
<gene>
    <name evidence="2" type="ORF">C1J00_09500</name>
</gene>
<organism evidence="2 3">
    <name type="scientific">Streptomyces cahuitamycinicus</name>
    <dbReference type="NCBI Taxonomy" id="2070367"/>
    <lineage>
        <taxon>Bacteria</taxon>
        <taxon>Bacillati</taxon>
        <taxon>Actinomycetota</taxon>
        <taxon>Actinomycetes</taxon>
        <taxon>Kitasatosporales</taxon>
        <taxon>Streptomycetaceae</taxon>
        <taxon>Streptomyces</taxon>
    </lineage>
</organism>
<feature type="region of interest" description="Disordered" evidence="1">
    <location>
        <begin position="24"/>
        <end position="44"/>
    </location>
</feature>
<dbReference type="RefSeq" id="WP_102908591.1">
    <property type="nucleotide sequence ID" value="NZ_POUC01000048.1"/>
</dbReference>
<dbReference type="AlphaFoldDB" id="A0A2N8TTV9"/>
<evidence type="ECO:0000256" key="1">
    <source>
        <dbReference type="SAM" id="MobiDB-lite"/>
    </source>
</evidence>
<keyword evidence="3" id="KW-1185">Reference proteome</keyword>
<sequence length="110" mass="11804">MAVILPNAALTVYALPHPWERDANGVPVPPNPNVRPTPRGTWPGSIIEQLDGSWSMRLDPGAWPVEPGDTITDETGRSWTLTSARNHAVPGCSDADYVQATATLNPPEVP</sequence>
<comment type="caution">
    <text evidence="2">The sequence shown here is derived from an EMBL/GenBank/DDBJ whole genome shotgun (WGS) entry which is preliminary data.</text>
</comment>
<dbReference type="Proteomes" id="UP000235943">
    <property type="component" value="Unassembled WGS sequence"/>
</dbReference>
<dbReference type="EMBL" id="POUC01000048">
    <property type="protein sequence ID" value="PNG22430.1"/>
    <property type="molecule type" value="Genomic_DNA"/>
</dbReference>
<evidence type="ECO:0000313" key="3">
    <source>
        <dbReference type="Proteomes" id="UP000235943"/>
    </source>
</evidence>
<proteinExistence type="predicted"/>
<reference evidence="2 3" key="1">
    <citation type="submission" date="2018-01" db="EMBL/GenBank/DDBJ databases">
        <title>Draft genome sequence of Streptomyces sp. 13K301.</title>
        <authorList>
            <person name="Sahin N."/>
            <person name="Saygin H."/>
            <person name="Ay H."/>
        </authorList>
    </citation>
    <scope>NUCLEOTIDE SEQUENCE [LARGE SCALE GENOMIC DNA]</scope>
    <source>
        <strain evidence="2 3">13K301</strain>
    </source>
</reference>
<name>A0A2N8TTV9_9ACTN</name>